<dbReference type="InterPro" id="IPR038606">
    <property type="entry name" value="To_sf"/>
</dbReference>
<dbReference type="OrthoDB" id="6853364at2759"/>
<evidence type="ECO:0000256" key="1">
    <source>
        <dbReference type="SAM" id="MobiDB-lite"/>
    </source>
</evidence>
<keyword evidence="3" id="KW-1185">Reference proteome</keyword>
<dbReference type="EMBL" id="KZ308335">
    <property type="protein sequence ID" value="KAG8227707.1"/>
    <property type="molecule type" value="Genomic_DNA"/>
</dbReference>
<dbReference type="PANTHER" id="PTHR11008:SF41">
    <property type="entry name" value="RE70318P"/>
    <property type="match status" value="1"/>
</dbReference>
<protein>
    <submittedName>
        <fullName evidence="2">Uncharacterized protein</fullName>
    </submittedName>
</protein>
<evidence type="ECO:0000313" key="2">
    <source>
        <dbReference type="EMBL" id="KAG8227707.1"/>
    </source>
</evidence>
<dbReference type="PANTHER" id="PTHR11008">
    <property type="entry name" value="PROTEIN TAKEOUT-LIKE PROTEIN"/>
    <property type="match status" value="1"/>
</dbReference>
<feature type="compositionally biased region" description="Basic and acidic residues" evidence="1">
    <location>
        <begin position="61"/>
        <end position="72"/>
    </location>
</feature>
<feature type="region of interest" description="Disordered" evidence="1">
    <location>
        <begin position="47"/>
        <end position="94"/>
    </location>
</feature>
<reference evidence="2" key="1">
    <citation type="submission" date="2013-04" db="EMBL/GenBank/DDBJ databases">
        <authorList>
            <person name="Qu J."/>
            <person name="Murali S.C."/>
            <person name="Bandaranaike D."/>
            <person name="Bellair M."/>
            <person name="Blankenburg K."/>
            <person name="Chao H."/>
            <person name="Dinh H."/>
            <person name="Doddapaneni H."/>
            <person name="Downs B."/>
            <person name="Dugan-Rocha S."/>
            <person name="Elkadiri S."/>
            <person name="Gnanaolivu R.D."/>
            <person name="Hernandez B."/>
            <person name="Javaid M."/>
            <person name="Jayaseelan J.C."/>
            <person name="Lee S."/>
            <person name="Li M."/>
            <person name="Ming W."/>
            <person name="Munidasa M."/>
            <person name="Muniz J."/>
            <person name="Nguyen L."/>
            <person name="Ongeri F."/>
            <person name="Osuji N."/>
            <person name="Pu L.-L."/>
            <person name="Puazo M."/>
            <person name="Qu C."/>
            <person name="Quiroz J."/>
            <person name="Raj R."/>
            <person name="Weissenberger G."/>
            <person name="Xin Y."/>
            <person name="Zou X."/>
            <person name="Han Y."/>
            <person name="Richards S."/>
            <person name="Worley K."/>
            <person name="Muzny D."/>
            <person name="Gibbs R."/>
        </authorList>
    </citation>
    <scope>NUCLEOTIDE SEQUENCE</scope>
    <source>
        <strain evidence="2">Sampled in the wild</strain>
    </source>
</reference>
<dbReference type="Gene3D" id="3.15.10.30">
    <property type="entry name" value="Haemolymph juvenile hormone binding protein"/>
    <property type="match status" value="1"/>
</dbReference>
<dbReference type="Pfam" id="PF06585">
    <property type="entry name" value="JHBP"/>
    <property type="match status" value="1"/>
</dbReference>
<dbReference type="InterPro" id="IPR010562">
    <property type="entry name" value="Haemolymph_juvenile_hormone-bd"/>
</dbReference>
<dbReference type="AlphaFoldDB" id="A0A8K0NZQ6"/>
<organism evidence="2 3">
    <name type="scientific">Ladona fulva</name>
    <name type="common">Scarce chaser dragonfly</name>
    <name type="synonym">Libellula fulva</name>
    <dbReference type="NCBI Taxonomy" id="123851"/>
    <lineage>
        <taxon>Eukaryota</taxon>
        <taxon>Metazoa</taxon>
        <taxon>Ecdysozoa</taxon>
        <taxon>Arthropoda</taxon>
        <taxon>Hexapoda</taxon>
        <taxon>Insecta</taxon>
        <taxon>Pterygota</taxon>
        <taxon>Palaeoptera</taxon>
        <taxon>Odonata</taxon>
        <taxon>Epiprocta</taxon>
        <taxon>Anisoptera</taxon>
        <taxon>Libelluloidea</taxon>
        <taxon>Libellulidae</taxon>
        <taxon>Ladona</taxon>
    </lineage>
</organism>
<feature type="non-terminal residue" evidence="2">
    <location>
        <position position="1"/>
    </location>
</feature>
<proteinExistence type="predicted"/>
<name>A0A8K0NZQ6_LADFU</name>
<sequence length="177" mass="18788">MTLRELRNIPEGILNCGGGEAEQERKTKSMGRKCRDFLLIKGGPESEWVSSDEVATGEEQSIGKDEDSKRDSFSGGAVPGAGDSPADLGAGPGAGRRDAVAFIKACAKNDPEMNKCATASAAAAVRFMKNGIPEYGVSVLDPHLIKEVKFDRKALGMDMVMRDVELTGLGDSVVKKI</sequence>
<dbReference type="GO" id="GO:0005615">
    <property type="term" value="C:extracellular space"/>
    <property type="evidence" value="ECO:0007669"/>
    <property type="project" value="TreeGrafter"/>
</dbReference>
<evidence type="ECO:0000313" key="3">
    <source>
        <dbReference type="Proteomes" id="UP000792457"/>
    </source>
</evidence>
<reference evidence="2" key="2">
    <citation type="submission" date="2017-10" db="EMBL/GenBank/DDBJ databases">
        <title>Ladona fulva Genome sequencing and assembly.</title>
        <authorList>
            <person name="Murali S."/>
            <person name="Richards S."/>
            <person name="Bandaranaike D."/>
            <person name="Bellair M."/>
            <person name="Blankenburg K."/>
            <person name="Chao H."/>
            <person name="Dinh H."/>
            <person name="Doddapaneni H."/>
            <person name="Dugan-Rocha S."/>
            <person name="Elkadiri S."/>
            <person name="Gnanaolivu R."/>
            <person name="Hernandez B."/>
            <person name="Skinner E."/>
            <person name="Javaid M."/>
            <person name="Lee S."/>
            <person name="Li M."/>
            <person name="Ming W."/>
            <person name="Munidasa M."/>
            <person name="Muniz J."/>
            <person name="Nguyen L."/>
            <person name="Hughes D."/>
            <person name="Osuji N."/>
            <person name="Pu L.-L."/>
            <person name="Puazo M."/>
            <person name="Qu C."/>
            <person name="Quiroz J."/>
            <person name="Raj R."/>
            <person name="Weissenberger G."/>
            <person name="Xin Y."/>
            <person name="Zou X."/>
            <person name="Han Y."/>
            <person name="Worley K."/>
            <person name="Muzny D."/>
            <person name="Gibbs R."/>
        </authorList>
    </citation>
    <scope>NUCLEOTIDE SEQUENCE</scope>
    <source>
        <strain evidence="2">Sampled in the wild</strain>
    </source>
</reference>
<accession>A0A8K0NZQ6</accession>
<gene>
    <name evidence="2" type="ORF">J437_LFUL007989</name>
</gene>
<dbReference type="Proteomes" id="UP000792457">
    <property type="component" value="Unassembled WGS sequence"/>
</dbReference>
<comment type="caution">
    <text evidence="2">The sequence shown here is derived from an EMBL/GenBank/DDBJ whole genome shotgun (WGS) entry which is preliminary data.</text>
</comment>